<dbReference type="Proteomes" id="UP000585507">
    <property type="component" value="Unassembled WGS sequence"/>
</dbReference>
<evidence type="ECO:0000256" key="7">
    <source>
        <dbReference type="ARBA" id="ARBA00018836"/>
    </source>
</evidence>
<dbReference type="Gene3D" id="3.40.50.10990">
    <property type="entry name" value="GTP cyclohydrolase II"/>
    <property type="match status" value="1"/>
</dbReference>
<evidence type="ECO:0000256" key="5">
    <source>
        <dbReference type="ARBA" id="ARBA00008976"/>
    </source>
</evidence>
<organism evidence="11 12">
    <name type="scientific">Rhizobium giardinii</name>
    <dbReference type="NCBI Taxonomy" id="56731"/>
    <lineage>
        <taxon>Bacteria</taxon>
        <taxon>Pseudomonadati</taxon>
        <taxon>Pseudomonadota</taxon>
        <taxon>Alphaproteobacteria</taxon>
        <taxon>Hyphomicrobiales</taxon>
        <taxon>Rhizobiaceae</taxon>
        <taxon>Rhizobium/Agrobacterium group</taxon>
        <taxon>Rhizobium</taxon>
    </lineage>
</organism>
<comment type="similarity">
    <text evidence="5">In the C-terminal section; belongs to the GTP cyclohydrolase II family.</text>
</comment>
<comment type="catalytic activity">
    <reaction evidence="1">
        <text>D-ribulose 5-phosphate = (2S)-2-hydroxy-3-oxobutyl phosphate + formate + H(+)</text>
        <dbReference type="Rhea" id="RHEA:18457"/>
        <dbReference type="ChEBI" id="CHEBI:15378"/>
        <dbReference type="ChEBI" id="CHEBI:15740"/>
        <dbReference type="ChEBI" id="CHEBI:58121"/>
        <dbReference type="ChEBI" id="CHEBI:58830"/>
        <dbReference type="EC" id="4.1.99.12"/>
    </reaction>
</comment>
<feature type="domain" description="GTP cyclohydrolase II" evidence="10">
    <location>
        <begin position="100"/>
        <end position="136"/>
    </location>
</feature>
<dbReference type="SUPFAM" id="SSF142695">
    <property type="entry name" value="RibA-like"/>
    <property type="match status" value="1"/>
</dbReference>
<comment type="similarity">
    <text evidence="4">In the N-terminal section; belongs to the DHBP synthase family.</text>
</comment>
<dbReference type="Pfam" id="PF00925">
    <property type="entry name" value="GTP_cyclohydro2"/>
    <property type="match status" value="1"/>
</dbReference>
<dbReference type="GO" id="GO:0003935">
    <property type="term" value="F:GTP cyclohydrolase II activity"/>
    <property type="evidence" value="ECO:0007669"/>
    <property type="project" value="TreeGrafter"/>
</dbReference>
<sequence length="146" mass="15702">MNVANRFSGNYHRRPEPAAAGLPGRANRLGVLGRPGHTEGAVDIASLAGLVGVICEIANDDGTMSRLTDLEKFANAHGLHIITIDALIEYCSSHDLKVKRYAQSRMPTPFGAFNAIAYRGGLTGTEHVALTLGELREQEDFSTRAL</sequence>
<dbReference type="Pfam" id="PF00926">
    <property type="entry name" value="DHBP_synthase"/>
    <property type="match status" value="1"/>
</dbReference>
<evidence type="ECO:0000259" key="10">
    <source>
        <dbReference type="Pfam" id="PF00925"/>
    </source>
</evidence>
<evidence type="ECO:0000313" key="12">
    <source>
        <dbReference type="Proteomes" id="UP000585507"/>
    </source>
</evidence>
<reference evidence="11 12" key="1">
    <citation type="submission" date="2020-08" db="EMBL/GenBank/DDBJ databases">
        <title>Genomic Encyclopedia of Type Strains, Phase IV (KMG-V): Genome sequencing to study the core and pangenomes of soil and plant-associated prokaryotes.</title>
        <authorList>
            <person name="Whitman W."/>
        </authorList>
    </citation>
    <scope>NUCLEOTIDE SEQUENCE [LARGE SCALE GENOMIC DNA]</scope>
    <source>
        <strain evidence="11 12">SEMIA 4084</strain>
    </source>
</reference>
<dbReference type="InterPro" id="IPR017945">
    <property type="entry name" value="DHBP_synth_RibB-like_a/b_dom"/>
</dbReference>
<evidence type="ECO:0000256" key="9">
    <source>
        <dbReference type="ARBA" id="ARBA00022723"/>
    </source>
</evidence>
<keyword evidence="12" id="KW-1185">Reference proteome</keyword>
<proteinExistence type="inferred from homology"/>
<name>A0A7W8UCY2_9HYPH</name>
<keyword evidence="11" id="KW-0378">Hydrolase</keyword>
<evidence type="ECO:0000256" key="6">
    <source>
        <dbReference type="ARBA" id="ARBA00012153"/>
    </source>
</evidence>
<keyword evidence="8" id="KW-0686">Riboflavin biosynthesis</keyword>
<dbReference type="AlphaFoldDB" id="A0A7W8UCY2"/>
<keyword evidence="11" id="KW-0456">Lyase</keyword>
<gene>
    <name evidence="11" type="ORF">GGD55_002909</name>
</gene>
<dbReference type="PANTHER" id="PTHR21327">
    <property type="entry name" value="GTP CYCLOHYDROLASE II-RELATED"/>
    <property type="match status" value="1"/>
</dbReference>
<evidence type="ECO:0000256" key="3">
    <source>
        <dbReference type="ARBA" id="ARBA00004904"/>
    </source>
</evidence>
<dbReference type="UniPathway" id="UPA00275">
    <property type="reaction ID" value="UER00399"/>
</dbReference>
<dbReference type="Gene3D" id="3.90.870.10">
    <property type="entry name" value="DHBP synthase"/>
    <property type="match status" value="1"/>
</dbReference>
<comment type="pathway">
    <text evidence="3">Cofactor biosynthesis; riboflavin biosynthesis; 2-hydroxy-3-oxobutyl phosphate from D-ribulose 5-phosphate: step 1/1.</text>
</comment>
<evidence type="ECO:0000313" key="11">
    <source>
        <dbReference type="EMBL" id="MBB5536202.1"/>
    </source>
</evidence>
<comment type="caution">
    <text evidence="11">The sequence shown here is derived from an EMBL/GenBank/DDBJ whole genome shotgun (WGS) entry which is preliminary data.</text>
</comment>
<accession>A0A7W8UCY2</accession>
<comment type="function">
    <text evidence="2">Catalyzes the conversion of D-ribulose 5-phosphate to formate and 3,4-dihydroxy-2-butanone 4-phosphate.</text>
</comment>
<dbReference type="RefSeq" id="WP_245275952.1">
    <property type="nucleotide sequence ID" value="NZ_JACHBK010000006.1"/>
</dbReference>
<dbReference type="InterPro" id="IPR032677">
    <property type="entry name" value="GTP_cyclohydro_II"/>
</dbReference>
<dbReference type="PANTHER" id="PTHR21327:SF18">
    <property type="entry name" value="3,4-DIHYDROXY-2-BUTANONE 4-PHOSPHATE SYNTHASE"/>
    <property type="match status" value="1"/>
</dbReference>
<dbReference type="GO" id="GO:0046872">
    <property type="term" value="F:metal ion binding"/>
    <property type="evidence" value="ECO:0007669"/>
    <property type="project" value="UniProtKB-KW"/>
</dbReference>
<dbReference type="GO" id="GO:0005829">
    <property type="term" value="C:cytosol"/>
    <property type="evidence" value="ECO:0007669"/>
    <property type="project" value="TreeGrafter"/>
</dbReference>
<protein>
    <recommendedName>
        <fullName evidence="7">3,4-dihydroxy-2-butanone 4-phosphate synthase</fullName>
        <ecNumber evidence="6">4.1.99.12</ecNumber>
    </recommendedName>
</protein>
<dbReference type="EC" id="4.1.99.12" evidence="6"/>
<evidence type="ECO:0000256" key="4">
    <source>
        <dbReference type="ARBA" id="ARBA00005520"/>
    </source>
</evidence>
<evidence type="ECO:0000256" key="1">
    <source>
        <dbReference type="ARBA" id="ARBA00000141"/>
    </source>
</evidence>
<dbReference type="SUPFAM" id="SSF55821">
    <property type="entry name" value="YrdC/RibB"/>
    <property type="match status" value="1"/>
</dbReference>
<dbReference type="GO" id="GO:0008686">
    <property type="term" value="F:3,4-dihydroxy-2-butanone-4-phosphate synthase activity"/>
    <property type="evidence" value="ECO:0007669"/>
    <property type="project" value="UniProtKB-EC"/>
</dbReference>
<keyword evidence="9" id="KW-0479">Metal-binding</keyword>
<evidence type="ECO:0000256" key="8">
    <source>
        <dbReference type="ARBA" id="ARBA00022619"/>
    </source>
</evidence>
<dbReference type="GO" id="GO:0009231">
    <property type="term" value="P:riboflavin biosynthetic process"/>
    <property type="evidence" value="ECO:0007669"/>
    <property type="project" value="UniProtKB-UniPathway"/>
</dbReference>
<dbReference type="InterPro" id="IPR000422">
    <property type="entry name" value="DHBP_synthase_RibB"/>
</dbReference>
<evidence type="ECO:0000256" key="2">
    <source>
        <dbReference type="ARBA" id="ARBA00002284"/>
    </source>
</evidence>
<dbReference type="EMBL" id="JACHBK010000006">
    <property type="protein sequence ID" value="MBB5536202.1"/>
    <property type="molecule type" value="Genomic_DNA"/>
</dbReference>
<dbReference type="InterPro" id="IPR036144">
    <property type="entry name" value="RibA-like_sf"/>
</dbReference>